<keyword evidence="1" id="KW-0472">Membrane</keyword>
<feature type="transmembrane region" description="Helical" evidence="1">
    <location>
        <begin position="168"/>
        <end position="188"/>
    </location>
</feature>
<feature type="transmembrane region" description="Helical" evidence="1">
    <location>
        <begin position="46"/>
        <end position="64"/>
    </location>
</feature>
<evidence type="ECO:0000313" key="2">
    <source>
        <dbReference type="EMBL" id="ETD66666.1"/>
    </source>
</evidence>
<organism evidence="2 3">
    <name type="scientific">Pelistega indica</name>
    <dbReference type="NCBI Taxonomy" id="1414851"/>
    <lineage>
        <taxon>Bacteria</taxon>
        <taxon>Pseudomonadati</taxon>
        <taxon>Pseudomonadota</taxon>
        <taxon>Betaproteobacteria</taxon>
        <taxon>Burkholderiales</taxon>
        <taxon>Alcaligenaceae</taxon>
        <taxon>Pelistega</taxon>
    </lineage>
</organism>
<dbReference type="Pfam" id="PF03594">
    <property type="entry name" value="BenE"/>
    <property type="match status" value="1"/>
</dbReference>
<dbReference type="PATRIC" id="fig|1414851.3.peg.2565"/>
<keyword evidence="1" id="KW-1133">Transmembrane helix</keyword>
<proteinExistence type="predicted"/>
<evidence type="ECO:0000313" key="3">
    <source>
        <dbReference type="Proteomes" id="UP000018766"/>
    </source>
</evidence>
<feature type="transmembrane region" description="Helical" evidence="1">
    <location>
        <begin position="320"/>
        <end position="338"/>
    </location>
</feature>
<dbReference type="NCBIfam" id="TIGR00843">
    <property type="entry name" value="benE"/>
    <property type="match status" value="1"/>
</dbReference>
<dbReference type="OrthoDB" id="9792424at2"/>
<dbReference type="Proteomes" id="UP000018766">
    <property type="component" value="Unassembled WGS sequence"/>
</dbReference>
<evidence type="ECO:0000256" key="1">
    <source>
        <dbReference type="SAM" id="Phobius"/>
    </source>
</evidence>
<feature type="transmembrane region" description="Helical" evidence="1">
    <location>
        <begin position="94"/>
        <end position="112"/>
    </location>
</feature>
<dbReference type="AlphaFoldDB" id="V8FS00"/>
<sequence length="392" mass="42769">MMRTRFFSASHLSAAIAAMLVSYGSAAVIIYQAALTFGSTPEQINSWFTSLGIGCGILTFYLSLRYKAPIMMAWCTPGAALMIGMQHIPLSDAIGAFLFAGIIMLIVSFTGLFNRLVNLIPKTLACAMLAGILINFGSKTFVAMQSQTLLVGLMLLTYLLSKIRFKRYSLLFMLIVGFITAYFEGLFHIEEIKWSNPQLVWLSPSFDIQAMISVGIPLFITSLVTQNMPAITILRMHGYTDVPEQKVITSSAIATLLLAPFGAFKINLAAISSAITMGADVDPDPKQRYKANLCLAFLYLLAGMMGGVIVSLFNALPNELLMALAGIAIFGTLLSNLIESWKDEPTREASLITLLTSASGMTLLGIGSAFWGLIFGLFTYHLCYYIERQKVA</sequence>
<dbReference type="GO" id="GO:0042925">
    <property type="term" value="F:benzoate transmembrane transporter activity"/>
    <property type="evidence" value="ECO:0007669"/>
    <property type="project" value="InterPro"/>
</dbReference>
<comment type="caution">
    <text evidence="2">The sequence shown here is derived from an EMBL/GenBank/DDBJ whole genome shotgun (WGS) entry which is preliminary data.</text>
</comment>
<feature type="transmembrane region" description="Helical" evidence="1">
    <location>
        <begin position="142"/>
        <end position="161"/>
    </location>
</feature>
<gene>
    <name evidence="2" type="ORF">V757_12325</name>
</gene>
<dbReference type="GO" id="GO:0005886">
    <property type="term" value="C:plasma membrane"/>
    <property type="evidence" value="ECO:0007669"/>
    <property type="project" value="TreeGrafter"/>
</dbReference>
<feature type="transmembrane region" description="Helical" evidence="1">
    <location>
        <begin position="358"/>
        <end position="380"/>
    </location>
</feature>
<reference evidence="2 3" key="1">
    <citation type="submission" date="2013-11" db="EMBL/GenBank/DDBJ databases">
        <title>Genomic analysis of Pelistega sp. HM-7.</title>
        <authorList>
            <person name="Kumbhare S.V."/>
            <person name="Shetty S.A."/>
            <person name="Sharma O."/>
            <person name="Dhotre D.P."/>
        </authorList>
    </citation>
    <scope>NUCLEOTIDE SEQUENCE [LARGE SCALE GENOMIC DNA]</scope>
    <source>
        <strain evidence="2 3">HM-7</strain>
    </source>
</reference>
<dbReference type="InterPro" id="IPR004711">
    <property type="entry name" value="Benzoate_Transporter"/>
</dbReference>
<feature type="transmembrane region" description="Helical" evidence="1">
    <location>
        <begin position="295"/>
        <end position="313"/>
    </location>
</feature>
<protein>
    <submittedName>
        <fullName evidence="2">Benzoate transporter</fullName>
    </submittedName>
</protein>
<keyword evidence="1" id="KW-0812">Transmembrane</keyword>
<feature type="transmembrane region" description="Helical" evidence="1">
    <location>
        <begin position="247"/>
        <end position="275"/>
    </location>
</feature>
<dbReference type="EMBL" id="AYSV01000137">
    <property type="protein sequence ID" value="ETD66666.1"/>
    <property type="molecule type" value="Genomic_DNA"/>
</dbReference>
<dbReference type="RefSeq" id="WP_023953313.1">
    <property type="nucleotide sequence ID" value="NZ_AYSV01000137.1"/>
</dbReference>
<keyword evidence="3" id="KW-1185">Reference proteome</keyword>
<accession>V8FS00</accession>
<dbReference type="PANTHER" id="PTHR30199">
    <property type="entry name" value="MFS FAMILY TRANSPORTER, PREDICTED SUBSTRATE BENZOATE"/>
    <property type="match status" value="1"/>
</dbReference>
<feature type="transmembrane region" description="Helical" evidence="1">
    <location>
        <begin position="208"/>
        <end position="226"/>
    </location>
</feature>
<dbReference type="PANTHER" id="PTHR30199:SF0">
    <property type="entry name" value="INNER MEMBRANE PROTEIN YDCO"/>
    <property type="match status" value="1"/>
</dbReference>
<name>V8FS00_9BURK</name>
<feature type="transmembrane region" description="Helical" evidence="1">
    <location>
        <begin position="12"/>
        <end position="34"/>
    </location>
</feature>